<evidence type="ECO:0000313" key="2">
    <source>
        <dbReference type="EMBL" id="MBY8336570.1"/>
    </source>
</evidence>
<dbReference type="Proteomes" id="UP000759298">
    <property type="component" value="Unassembled WGS sequence"/>
</dbReference>
<accession>A0ABS7PBZ1</accession>
<comment type="caution">
    <text evidence="2">The sequence shown here is derived from an EMBL/GenBank/DDBJ whole genome shotgun (WGS) entry which is preliminary data.</text>
</comment>
<dbReference type="RefSeq" id="WP_222824247.1">
    <property type="nucleotide sequence ID" value="NZ_JAHWXP010000002.1"/>
</dbReference>
<keyword evidence="3" id="KW-1185">Reference proteome</keyword>
<feature type="transmembrane region" description="Helical" evidence="1">
    <location>
        <begin position="96"/>
        <end position="118"/>
    </location>
</feature>
<keyword evidence="1" id="KW-0812">Transmembrane</keyword>
<sequence length="125" mass="13411">MTKLASRLAAIAFAIAFSLATVLGALTIARSATLRYSELADEKWPLLFNVVWVAFPFLVFTIAGIERRTPWLFALVSTLGAWGTFAVSARNGSGDANIGIGLLMLVSPFAITALALLIDRIRARA</sequence>
<organism evidence="2 3">
    <name type="scientific">Alteriqipengyuania abyssalis</name>
    <dbReference type="NCBI Taxonomy" id="2860200"/>
    <lineage>
        <taxon>Bacteria</taxon>
        <taxon>Pseudomonadati</taxon>
        <taxon>Pseudomonadota</taxon>
        <taxon>Alphaproteobacteria</taxon>
        <taxon>Sphingomonadales</taxon>
        <taxon>Erythrobacteraceae</taxon>
        <taxon>Alteriqipengyuania</taxon>
    </lineage>
</organism>
<evidence type="ECO:0000256" key="1">
    <source>
        <dbReference type="SAM" id="Phobius"/>
    </source>
</evidence>
<name>A0ABS7PBZ1_9SPHN</name>
<gene>
    <name evidence="2" type="ORF">KYN89_05880</name>
</gene>
<reference evidence="2 3" key="1">
    <citation type="submission" date="2021-07" db="EMBL/GenBank/DDBJ databases">
        <title>Alteriqipengyuania abyssalis NZ-12B nov, sp.nov isolated from deep sea sponge in pacific ocean.</title>
        <authorList>
            <person name="Tareen S."/>
            <person name="Wink J."/>
        </authorList>
    </citation>
    <scope>NUCLEOTIDE SEQUENCE [LARGE SCALE GENOMIC DNA]</scope>
    <source>
        <strain evidence="2 3">NZ-12B</strain>
    </source>
</reference>
<keyword evidence="1" id="KW-1133">Transmembrane helix</keyword>
<protein>
    <submittedName>
        <fullName evidence="2">Uncharacterized protein</fullName>
    </submittedName>
</protein>
<evidence type="ECO:0000313" key="3">
    <source>
        <dbReference type="Proteomes" id="UP000759298"/>
    </source>
</evidence>
<feature type="transmembrane region" description="Helical" evidence="1">
    <location>
        <begin position="47"/>
        <end position="65"/>
    </location>
</feature>
<feature type="transmembrane region" description="Helical" evidence="1">
    <location>
        <begin position="72"/>
        <end position="90"/>
    </location>
</feature>
<dbReference type="EMBL" id="JAHWXP010000002">
    <property type="protein sequence ID" value="MBY8336570.1"/>
    <property type="molecule type" value="Genomic_DNA"/>
</dbReference>
<proteinExistence type="predicted"/>
<keyword evidence="1" id="KW-0472">Membrane</keyword>